<sequence>MNLSSFKKNLSKDFPASIVVFLVALPLCLGIALASGAPLYSGIISGIIGGVVVGSLSNSALGVSGPAAGLAVIVLNAITDLGGFEIFLVSVILAGLLQLLMGVLKAGIIAYYFPSSVIKGMLAGIGILIFYKQIPNALGAANFEAIKTGITFNVAIITAISLAILLIWQTKFIQKISFLAIIPGALLAVTVGILLQIFVFPISSDFLVKIPVATSPQEFFNNFTFPDFAKGLTSAAVYKTAIVIAVVASLETLLCVEASDKQDPKKRTTSTNKELIAQGVGNMCAGLIGGLPVTQVIVRSSANQQAGGQTKTATIFHGLLLLISILLIPTLLNKIPLATLAAILLIVGYKLANPSTFKKMYQEGLDQFIPFVVTIVGIVATDLLMGIGLGIAVAIFIILRNNYKIPYFLEHSKDGDTGSYNIELSEDVTFLNKASVLKVLDKIPQKSKVTINATKTQFIHLDIIEIIQDFAIKAANKEIELTLIDLDTNLHKHDKPLPHLTVIKS</sequence>
<feature type="transmembrane region" description="Helical" evidence="5">
    <location>
        <begin position="176"/>
        <end position="200"/>
    </location>
</feature>
<evidence type="ECO:0000313" key="7">
    <source>
        <dbReference type="EMBL" id="NIJ44213.1"/>
    </source>
</evidence>
<gene>
    <name evidence="7" type="ORF">FHR24_000652</name>
</gene>
<keyword evidence="4 5" id="KW-0472">Membrane</keyword>
<evidence type="ECO:0000256" key="5">
    <source>
        <dbReference type="SAM" id="Phobius"/>
    </source>
</evidence>
<dbReference type="EMBL" id="JAASQL010000001">
    <property type="protein sequence ID" value="NIJ44213.1"/>
    <property type="molecule type" value="Genomic_DNA"/>
</dbReference>
<accession>A0ABX0U625</accession>
<evidence type="ECO:0000256" key="2">
    <source>
        <dbReference type="ARBA" id="ARBA00022692"/>
    </source>
</evidence>
<comment type="caution">
    <text evidence="7">The sequence shown here is derived from an EMBL/GenBank/DDBJ whole genome shotgun (WGS) entry which is preliminary data.</text>
</comment>
<protein>
    <submittedName>
        <fullName evidence="7">MFS superfamily sulfate permease-like transporter</fullName>
    </submittedName>
</protein>
<feature type="transmembrane region" description="Helical" evidence="5">
    <location>
        <begin position="86"/>
        <end position="104"/>
    </location>
</feature>
<dbReference type="RefSeq" id="WP_167183801.1">
    <property type="nucleotide sequence ID" value="NZ_JAASQL010000001.1"/>
</dbReference>
<dbReference type="InterPro" id="IPR011547">
    <property type="entry name" value="SLC26A/SulP_dom"/>
</dbReference>
<evidence type="ECO:0000256" key="3">
    <source>
        <dbReference type="ARBA" id="ARBA00022989"/>
    </source>
</evidence>
<keyword evidence="3 5" id="KW-1133">Transmembrane helix</keyword>
<comment type="subcellular location">
    <subcellularLocation>
        <location evidence="1">Membrane</location>
        <topology evidence="1">Multi-pass membrane protein</topology>
    </subcellularLocation>
</comment>
<dbReference type="InterPro" id="IPR001902">
    <property type="entry name" value="SLC26A/SulP_fam"/>
</dbReference>
<evidence type="ECO:0000313" key="8">
    <source>
        <dbReference type="Proteomes" id="UP000745859"/>
    </source>
</evidence>
<feature type="transmembrane region" description="Helical" evidence="5">
    <location>
        <begin position="110"/>
        <end position="131"/>
    </location>
</feature>
<keyword evidence="8" id="KW-1185">Reference proteome</keyword>
<name>A0ABX0U625_9FLAO</name>
<organism evidence="7 8">
    <name type="scientific">Wenyingzhuangia heitensis</name>
    <dbReference type="NCBI Taxonomy" id="1487859"/>
    <lineage>
        <taxon>Bacteria</taxon>
        <taxon>Pseudomonadati</taxon>
        <taxon>Bacteroidota</taxon>
        <taxon>Flavobacteriia</taxon>
        <taxon>Flavobacteriales</taxon>
        <taxon>Flavobacteriaceae</taxon>
        <taxon>Wenyingzhuangia</taxon>
    </lineage>
</organism>
<dbReference type="Proteomes" id="UP000745859">
    <property type="component" value="Unassembled WGS sequence"/>
</dbReference>
<evidence type="ECO:0000256" key="4">
    <source>
        <dbReference type="ARBA" id="ARBA00023136"/>
    </source>
</evidence>
<feature type="domain" description="SLC26A/SulP transporter" evidence="6">
    <location>
        <begin position="10"/>
        <end position="363"/>
    </location>
</feature>
<keyword evidence="2 5" id="KW-0812">Transmembrane</keyword>
<proteinExistence type="predicted"/>
<evidence type="ECO:0000256" key="1">
    <source>
        <dbReference type="ARBA" id="ARBA00004141"/>
    </source>
</evidence>
<reference evidence="7 8" key="1">
    <citation type="submission" date="2020-03" db="EMBL/GenBank/DDBJ databases">
        <title>Genomic Encyclopedia of Type Strains, Phase IV (KMG-IV): sequencing the most valuable type-strain genomes for metagenomic binning, comparative biology and taxonomic classification.</title>
        <authorList>
            <person name="Goeker M."/>
        </authorList>
    </citation>
    <scope>NUCLEOTIDE SEQUENCE [LARGE SCALE GENOMIC DNA]</scope>
    <source>
        <strain evidence="7 8">DSM 101599</strain>
    </source>
</reference>
<dbReference type="PANTHER" id="PTHR11814">
    <property type="entry name" value="SULFATE TRANSPORTER"/>
    <property type="match status" value="1"/>
</dbReference>
<feature type="transmembrane region" description="Helical" evidence="5">
    <location>
        <begin position="152"/>
        <end position="170"/>
    </location>
</feature>
<dbReference type="Pfam" id="PF00916">
    <property type="entry name" value="Sulfate_transp"/>
    <property type="match status" value="1"/>
</dbReference>
<evidence type="ECO:0000259" key="6">
    <source>
        <dbReference type="Pfam" id="PF00916"/>
    </source>
</evidence>
<feature type="transmembrane region" description="Helical" evidence="5">
    <location>
        <begin position="319"/>
        <end position="348"/>
    </location>
</feature>
<feature type="transmembrane region" description="Helical" evidence="5">
    <location>
        <begin position="368"/>
        <end position="399"/>
    </location>
</feature>